<evidence type="ECO:0000256" key="1">
    <source>
        <dbReference type="SAM" id="Phobius"/>
    </source>
</evidence>
<feature type="transmembrane region" description="Helical" evidence="1">
    <location>
        <begin position="12"/>
        <end position="32"/>
    </location>
</feature>
<evidence type="ECO:0000313" key="4">
    <source>
        <dbReference type="Proteomes" id="UP000800039"/>
    </source>
</evidence>
<evidence type="ECO:0000313" key="3">
    <source>
        <dbReference type="EMBL" id="KAF1844458.1"/>
    </source>
</evidence>
<dbReference type="GO" id="GO:0016616">
    <property type="term" value="F:oxidoreductase activity, acting on the CH-OH group of donors, NAD or NADP as acceptor"/>
    <property type="evidence" value="ECO:0007669"/>
    <property type="project" value="InterPro"/>
</dbReference>
<dbReference type="InterPro" id="IPR002225">
    <property type="entry name" value="3Beta_OHSteriod_DH/Estase"/>
</dbReference>
<dbReference type="Gene3D" id="3.40.50.720">
    <property type="entry name" value="NAD(P)-binding Rossmann-like Domain"/>
    <property type="match status" value="1"/>
</dbReference>
<dbReference type="OrthoDB" id="10058185at2759"/>
<reference evidence="3" key="1">
    <citation type="submission" date="2020-01" db="EMBL/GenBank/DDBJ databases">
        <authorList>
            <consortium name="DOE Joint Genome Institute"/>
            <person name="Haridas S."/>
            <person name="Albert R."/>
            <person name="Binder M."/>
            <person name="Bloem J."/>
            <person name="Labutti K."/>
            <person name="Salamov A."/>
            <person name="Andreopoulos B."/>
            <person name="Baker S.E."/>
            <person name="Barry K."/>
            <person name="Bills G."/>
            <person name="Bluhm B.H."/>
            <person name="Cannon C."/>
            <person name="Castanera R."/>
            <person name="Culley D.E."/>
            <person name="Daum C."/>
            <person name="Ezra D."/>
            <person name="Gonzalez J.B."/>
            <person name="Henrissat B."/>
            <person name="Kuo A."/>
            <person name="Liang C."/>
            <person name="Lipzen A."/>
            <person name="Lutzoni F."/>
            <person name="Magnuson J."/>
            <person name="Mondo S."/>
            <person name="Nolan M."/>
            <person name="Ohm R."/>
            <person name="Pangilinan J."/>
            <person name="Park H.-J."/>
            <person name="Ramirez L."/>
            <person name="Alfaro M."/>
            <person name="Sun H."/>
            <person name="Tritt A."/>
            <person name="Yoshinaga Y."/>
            <person name="Zwiers L.-H."/>
            <person name="Turgeon B.G."/>
            <person name="Goodwin S.B."/>
            <person name="Spatafora J.W."/>
            <person name="Crous P.W."/>
            <person name="Grigoriev I.V."/>
        </authorList>
    </citation>
    <scope>NUCLEOTIDE SEQUENCE</scope>
    <source>
        <strain evidence="3">CBS 394.84</strain>
    </source>
</reference>
<gene>
    <name evidence="3" type="ORF">K460DRAFT_369309</name>
</gene>
<dbReference type="GO" id="GO:0006694">
    <property type="term" value="P:steroid biosynthetic process"/>
    <property type="evidence" value="ECO:0007669"/>
    <property type="project" value="InterPro"/>
</dbReference>
<dbReference type="AlphaFoldDB" id="A0A9P4GED8"/>
<dbReference type="Proteomes" id="UP000800039">
    <property type="component" value="Unassembled WGS sequence"/>
</dbReference>
<dbReference type="EMBL" id="ML976617">
    <property type="protein sequence ID" value="KAF1844458.1"/>
    <property type="molecule type" value="Genomic_DNA"/>
</dbReference>
<keyword evidence="1" id="KW-1133">Transmembrane helix</keyword>
<dbReference type="RefSeq" id="XP_040787021.1">
    <property type="nucleotide sequence ID" value="XM_040933937.1"/>
</dbReference>
<keyword evidence="1" id="KW-0472">Membrane</keyword>
<evidence type="ECO:0000259" key="2">
    <source>
        <dbReference type="Pfam" id="PF01073"/>
    </source>
</evidence>
<dbReference type="PANTHER" id="PTHR43000">
    <property type="entry name" value="DTDP-D-GLUCOSE 4,6-DEHYDRATASE-RELATED"/>
    <property type="match status" value="1"/>
</dbReference>
<dbReference type="SUPFAM" id="SSF51735">
    <property type="entry name" value="NAD(P)-binding Rossmann-fold domains"/>
    <property type="match status" value="1"/>
</dbReference>
<comment type="caution">
    <text evidence="3">The sequence shown here is derived from an EMBL/GenBank/DDBJ whole genome shotgun (WGS) entry which is preliminary data.</text>
</comment>
<dbReference type="GeneID" id="63851188"/>
<sequence>MNRSSRSDIALGRVFVTGGCGLLGFHIVKFLVENGHSPNDIFVFDISTKNNRFSNGVTYITGDIGSKSDVGSALDQAKPSVIINTASPDAIRPGRALFERCNILGVQNVIECAQERGIRVLVHTSSSEVAQDGYHDLVWLKEVPVLDNPVDGSVYARSKAIGETIVLGANRQKGLLTTAIRLTTMMGENDMILTKHFLDLGKSGKIKFQIGQGRNLYDFIYGGNAAECHILAAQALLRIAQSDKHALENEEKRVDGESFNLSNGDPWPFWQAARFVCKEGGYPIAEEDVWKMPIGVLSFFMVIWESIYWLLTLGGTPPVTLKMMKYTAQRRTFDITKAKERLGYVPRVSVAEGFRRGVHWHLAREKKL</sequence>
<proteinExistence type="predicted"/>
<organism evidence="3 4">
    <name type="scientific">Cucurbitaria berberidis CBS 394.84</name>
    <dbReference type="NCBI Taxonomy" id="1168544"/>
    <lineage>
        <taxon>Eukaryota</taxon>
        <taxon>Fungi</taxon>
        <taxon>Dikarya</taxon>
        <taxon>Ascomycota</taxon>
        <taxon>Pezizomycotina</taxon>
        <taxon>Dothideomycetes</taxon>
        <taxon>Pleosporomycetidae</taxon>
        <taxon>Pleosporales</taxon>
        <taxon>Pleosporineae</taxon>
        <taxon>Cucurbitariaceae</taxon>
        <taxon>Cucurbitaria</taxon>
    </lineage>
</organism>
<feature type="domain" description="3-beta hydroxysteroid dehydrogenase/isomerase" evidence="2">
    <location>
        <begin position="16"/>
        <end position="284"/>
    </location>
</feature>
<keyword evidence="4" id="KW-1185">Reference proteome</keyword>
<dbReference type="InterPro" id="IPR036291">
    <property type="entry name" value="NAD(P)-bd_dom_sf"/>
</dbReference>
<protein>
    <submittedName>
        <fullName evidence="3">Sterol-4-alpha-carboxylate 3-dehydrogenase, decarboxylating</fullName>
    </submittedName>
</protein>
<dbReference type="Pfam" id="PF01073">
    <property type="entry name" value="3Beta_HSD"/>
    <property type="match status" value="1"/>
</dbReference>
<accession>A0A9P4GED8</accession>
<keyword evidence="1" id="KW-0812">Transmembrane</keyword>
<name>A0A9P4GED8_9PLEO</name>